<dbReference type="PANTHER" id="PTHR43540:SF6">
    <property type="entry name" value="ISOCHORISMATASE-LIKE DOMAIN-CONTAINING PROTEIN"/>
    <property type="match status" value="1"/>
</dbReference>
<accession>A0A974PN29</accession>
<dbReference type="SUPFAM" id="SSF52499">
    <property type="entry name" value="Isochorismatase-like hydrolases"/>
    <property type="match status" value="1"/>
</dbReference>
<proteinExistence type="predicted"/>
<name>A0A974PN29_9HYPH</name>
<dbReference type="InterPro" id="IPR050272">
    <property type="entry name" value="Isochorismatase-like_hydrls"/>
</dbReference>
<dbReference type="AlphaFoldDB" id="A0A974PN29"/>
<dbReference type="KEGG" id="xdi:EZH22_27185"/>
<evidence type="ECO:0000313" key="4">
    <source>
        <dbReference type="Proteomes" id="UP000596427"/>
    </source>
</evidence>
<dbReference type="Pfam" id="PF00857">
    <property type="entry name" value="Isochorismatase"/>
    <property type="match status" value="1"/>
</dbReference>
<evidence type="ECO:0000313" key="3">
    <source>
        <dbReference type="EMBL" id="QRG06570.1"/>
    </source>
</evidence>
<dbReference type="InterPro" id="IPR000868">
    <property type="entry name" value="Isochorismatase-like_dom"/>
</dbReference>
<feature type="domain" description="Isochorismatase-like" evidence="2">
    <location>
        <begin position="45"/>
        <end position="238"/>
    </location>
</feature>
<dbReference type="EMBL" id="CP063362">
    <property type="protein sequence ID" value="QRG06570.1"/>
    <property type="molecule type" value="Genomic_DNA"/>
</dbReference>
<dbReference type="PANTHER" id="PTHR43540">
    <property type="entry name" value="PEROXYUREIDOACRYLATE/UREIDOACRYLATE AMIDOHYDROLASE-RELATED"/>
    <property type="match status" value="1"/>
</dbReference>
<keyword evidence="1" id="KW-0378">Hydrolase</keyword>
<keyword evidence="4" id="KW-1185">Reference proteome</keyword>
<dbReference type="Proteomes" id="UP000596427">
    <property type="component" value="Chromosome"/>
</dbReference>
<dbReference type="InterPro" id="IPR036380">
    <property type="entry name" value="Isochorismatase-like_sf"/>
</dbReference>
<reference evidence="3 4" key="1">
    <citation type="submission" date="2020-10" db="EMBL/GenBank/DDBJ databases">
        <title>Degradation of 1,4-Dioxane by Xanthobacter sp. YN2, via a Novel Group-2 Soluble Di-Iron Monooxygenase.</title>
        <authorList>
            <person name="Ma F."/>
            <person name="Wang Y."/>
            <person name="Yang J."/>
            <person name="Guo H."/>
            <person name="Su D."/>
            <person name="Yu L."/>
        </authorList>
    </citation>
    <scope>NUCLEOTIDE SEQUENCE [LARGE SCALE GENOMIC DNA]</scope>
    <source>
        <strain evidence="3 4">YN2</strain>
    </source>
</reference>
<dbReference type="CDD" id="cd00431">
    <property type="entry name" value="cysteine_hydrolases"/>
    <property type="match status" value="1"/>
</dbReference>
<protein>
    <submittedName>
        <fullName evidence="3">Isochorismatase family protein</fullName>
    </submittedName>
</protein>
<gene>
    <name evidence="3" type="ORF">EZH22_27185</name>
</gene>
<organism evidence="3 4">
    <name type="scientific">Xanthobacter dioxanivorans</name>
    <dbReference type="NCBI Taxonomy" id="2528964"/>
    <lineage>
        <taxon>Bacteria</taxon>
        <taxon>Pseudomonadati</taxon>
        <taxon>Pseudomonadota</taxon>
        <taxon>Alphaproteobacteria</taxon>
        <taxon>Hyphomicrobiales</taxon>
        <taxon>Xanthobacteraceae</taxon>
        <taxon>Xanthobacter</taxon>
    </lineage>
</organism>
<dbReference type="RefSeq" id="WP_203193475.1">
    <property type="nucleotide sequence ID" value="NZ_CP063362.1"/>
</dbReference>
<sequence length="255" mass="27039">MTAPSRPPQSAPAGPVLSLARKVPAPRPATFAAMPAPVELDLAQTALVVVDMQNDFLHPDGWFPQAGVDAAPLTAIIPQVRALADAARAAAVPVIWVNWGVRADRAELPDPVLLKAAAGGTRPVYADPSPSGRGRIVVAGEWGAQVVDELGARPDDLLVYKHRLSGFFDSELDSVLRNRGIHTLVFAGINIDRCVFSTLCDAAFLGYGVVLAEDATATPSPDFVREAILYLVRLLYGATCRSADLMAVLTKKEPA</sequence>
<evidence type="ECO:0000259" key="2">
    <source>
        <dbReference type="Pfam" id="PF00857"/>
    </source>
</evidence>
<evidence type="ECO:0000256" key="1">
    <source>
        <dbReference type="ARBA" id="ARBA00022801"/>
    </source>
</evidence>
<dbReference type="Gene3D" id="3.40.50.850">
    <property type="entry name" value="Isochorismatase-like"/>
    <property type="match status" value="1"/>
</dbReference>
<dbReference type="GO" id="GO:0016787">
    <property type="term" value="F:hydrolase activity"/>
    <property type="evidence" value="ECO:0007669"/>
    <property type="project" value="UniProtKB-KW"/>
</dbReference>